<name>A0A0R0GPL7_SOYBN</name>
<protein>
    <submittedName>
        <fullName evidence="1 2">Uncharacterized protein</fullName>
    </submittedName>
</protein>
<dbReference type="InParanoid" id="A0A0R0GPL7"/>
<dbReference type="Gramene" id="KRH16239">
    <property type="protein sequence ID" value="KRH16239"/>
    <property type="gene ID" value="GLYMA_14G142400"/>
</dbReference>
<dbReference type="EMBL" id="CM000847">
    <property type="protein sequence ID" value="KRH16239.1"/>
    <property type="molecule type" value="Genomic_DNA"/>
</dbReference>
<reference evidence="2" key="2">
    <citation type="submission" date="2018-02" db="UniProtKB">
        <authorList>
            <consortium name="EnsemblPlants"/>
        </authorList>
    </citation>
    <scope>IDENTIFICATION</scope>
    <source>
        <strain evidence="2">Williams 82</strain>
    </source>
</reference>
<sequence>MAKLRDVRLAAASIFIASRIVNASSTFPFLPRQVRMQLYAIGLGWWSIDEGSREEQTRLYHEGAIG</sequence>
<evidence type="ECO:0000313" key="2">
    <source>
        <dbReference type="EnsemblPlants" id="KRH16239"/>
    </source>
</evidence>
<proteinExistence type="predicted"/>
<organism evidence="1">
    <name type="scientific">Glycine max</name>
    <name type="common">Soybean</name>
    <name type="synonym">Glycine hispida</name>
    <dbReference type="NCBI Taxonomy" id="3847"/>
    <lineage>
        <taxon>Eukaryota</taxon>
        <taxon>Viridiplantae</taxon>
        <taxon>Streptophyta</taxon>
        <taxon>Embryophyta</taxon>
        <taxon>Tracheophyta</taxon>
        <taxon>Spermatophyta</taxon>
        <taxon>Magnoliopsida</taxon>
        <taxon>eudicotyledons</taxon>
        <taxon>Gunneridae</taxon>
        <taxon>Pentapetalae</taxon>
        <taxon>rosids</taxon>
        <taxon>fabids</taxon>
        <taxon>Fabales</taxon>
        <taxon>Fabaceae</taxon>
        <taxon>Papilionoideae</taxon>
        <taxon>50 kb inversion clade</taxon>
        <taxon>NPAAA clade</taxon>
        <taxon>indigoferoid/millettioid clade</taxon>
        <taxon>Phaseoleae</taxon>
        <taxon>Glycine</taxon>
        <taxon>Glycine subgen. Soja</taxon>
    </lineage>
</organism>
<keyword evidence="3" id="KW-1185">Reference proteome</keyword>
<dbReference type="EnsemblPlants" id="KRH16239">
    <property type="protein sequence ID" value="KRH16239"/>
    <property type="gene ID" value="GLYMA_14G142400"/>
</dbReference>
<reference evidence="1" key="3">
    <citation type="submission" date="2018-07" db="EMBL/GenBank/DDBJ databases">
        <title>WGS assembly of Glycine max.</title>
        <authorList>
            <person name="Schmutz J."/>
            <person name="Cannon S."/>
            <person name="Schlueter J."/>
            <person name="Ma J."/>
            <person name="Mitros T."/>
            <person name="Nelson W."/>
            <person name="Hyten D."/>
            <person name="Song Q."/>
            <person name="Thelen J."/>
            <person name="Cheng J."/>
            <person name="Xu D."/>
            <person name="Hellsten U."/>
            <person name="May G."/>
            <person name="Yu Y."/>
            <person name="Sakurai T."/>
            <person name="Umezawa T."/>
            <person name="Bhattacharyya M."/>
            <person name="Sandhu D."/>
            <person name="Valliyodan B."/>
            <person name="Lindquist E."/>
            <person name="Peto M."/>
            <person name="Grant D."/>
            <person name="Shu S."/>
            <person name="Goodstein D."/>
            <person name="Barry K."/>
            <person name="Futrell-Griggs M."/>
            <person name="Abernathy B."/>
            <person name="Du J."/>
            <person name="Tian Z."/>
            <person name="Zhu L."/>
            <person name="Gill N."/>
            <person name="Joshi T."/>
            <person name="Libault M."/>
            <person name="Sethuraman A."/>
            <person name="Zhang X."/>
            <person name="Shinozaki K."/>
            <person name="Nguyen H."/>
            <person name="Wing R."/>
            <person name="Cregan P."/>
            <person name="Specht J."/>
            <person name="Grimwood J."/>
            <person name="Rokhsar D."/>
            <person name="Stacey G."/>
            <person name="Shoemaker R."/>
            <person name="Jackson S."/>
        </authorList>
    </citation>
    <scope>NUCLEOTIDE SEQUENCE</scope>
    <source>
        <tissue evidence="1">Callus</tissue>
    </source>
</reference>
<accession>A0A0R0GPL7</accession>
<dbReference type="AlphaFoldDB" id="A0A0R0GPL7"/>
<evidence type="ECO:0000313" key="1">
    <source>
        <dbReference type="EMBL" id="KRH16239.1"/>
    </source>
</evidence>
<dbReference type="OrthoDB" id="1711136at2759"/>
<evidence type="ECO:0000313" key="3">
    <source>
        <dbReference type="Proteomes" id="UP000008827"/>
    </source>
</evidence>
<reference evidence="1 2" key="1">
    <citation type="journal article" date="2010" name="Nature">
        <title>Genome sequence of the palaeopolyploid soybean.</title>
        <authorList>
            <person name="Schmutz J."/>
            <person name="Cannon S.B."/>
            <person name="Schlueter J."/>
            <person name="Ma J."/>
            <person name="Mitros T."/>
            <person name="Nelson W."/>
            <person name="Hyten D.L."/>
            <person name="Song Q."/>
            <person name="Thelen J.J."/>
            <person name="Cheng J."/>
            <person name="Xu D."/>
            <person name="Hellsten U."/>
            <person name="May G.D."/>
            <person name="Yu Y."/>
            <person name="Sakurai T."/>
            <person name="Umezawa T."/>
            <person name="Bhattacharyya M.K."/>
            <person name="Sandhu D."/>
            <person name="Valliyodan B."/>
            <person name="Lindquist E."/>
            <person name="Peto M."/>
            <person name="Grant D."/>
            <person name="Shu S."/>
            <person name="Goodstein D."/>
            <person name="Barry K."/>
            <person name="Futrell-Griggs M."/>
            <person name="Abernathy B."/>
            <person name="Du J."/>
            <person name="Tian Z."/>
            <person name="Zhu L."/>
            <person name="Gill N."/>
            <person name="Joshi T."/>
            <person name="Libault M."/>
            <person name="Sethuraman A."/>
            <person name="Zhang X.-C."/>
            <person name="Shinozaki K."/>
            <person name="Nguyen H.T."/>
            <person name="Wing R.A."/>
            <person name="Cregan P."/>
            <person name="Specht J."/>
            <person name="Grimwood J."/>
            <person name="Rokhsar D."/>
            <person name="Stacey G."/>
            <person name="Shoemaker R.C."/>
            <person name="Jackson S.A."/>
        </authorList>
    </citation>
    <scope>NUCLEOTIDE SEQUENCE [LARGE SCALE GENOMIC DNA]</scope>
    <source>
        <strain evidence="2">cv. Williams 82</strain>
        <tissue evidence="1">Callus</tissue>
    </source>
</reference>
<dbReference type="Proteomes" id="UP000008827">
    <property type="component" value="Chromosome 14"/>
</dbReference>
<gene>
    <name evidence="1" type="ORF">GLYMA_14G142400</name>
</gene>